<dbReference type="EMBL" id="WNYA01000001">
    <property type="protein sequence ID" value="KAG8594069.1"/>
    <property type="molecule type" value="Genomic_DNA"/>
</dbReference>
<protein>
    <submittedName>
        <fullName evidence="2">Uncharacterized protein</fullName>
    </submittedName>
</protein>
<evidence type="ECO:0000313" key="3">
    <source>
        <dbReference type="Proteomes" id="UP000824782"/>
    </source>
</evidence>
<sequence>MLLPFLYRWKLEIIQKARSQEYRKEIIPGVSFCLAMQVSNMLFAIVTVPSPNWAIIACLNLKYSKPQNRKNNPPDQTLLSCSNVFK</sequence>
<feature type="region of interest" description="Disordered" evidence="1">
    <location>
        <begin position="67"/>
        <end position="86"/>
    </location>
</feature>
<keyword evidence="3" id="KW-1185">Reference proteome</keyword>
<evidence type="ECO:0000256" key="1">
    <source>
        <dbReference type="SAM" id="MobiDB-lite"/>
    </source>
</evidence>
<organism evidence="2 3">
    <name type="scientific">Engystomops pustulosus</name>
    <name type="common">Tungara frog</name>
    <name type="synonym">Physalaemus pustulosus</name>
    <dbReference type="NCBI Taxonomy" id="76066"/>
    <lineage>
        <taxon>Eukaryota</taxon>
        <taxon>Metazoa</taxon>
        <taxon>Chordata</taxon>
        <taxon>Craniata</taxon>
        <taxon>Vertebrata</taxon>
        <taxon>Euteleostomi</taxon>
        <taxon>Amphibia</taxon>
        <taxon>Batrachia</taxon>
        <taxon>Anura</taxon>
        <taxon>Neobatrachia</taxon>
        <taxon>Hyloidea</taxon>
        <taxon>Leptodactylidae</taxon>
        <taxon>Leiuperinae</taxon>
        <taxon>Engystomops</taxon>
    </lineage>
</organism>
<comment type="caution">
    <text evidence="2">The sequence shown here is derived from an EMBL/GenBank/DDBJ whole genome shotgun (WGS) entry which is preliminary data.</text>
</comment>
<reference evidence="2" key="1">
    <citation type="thesis" date="2020" institute="ProQuest LLC" country="789 East Eisenhower Parkway, Ann Arbor, MI, USA">
        <title>Comparative Genomics and Chromosome Evolution.</title>
        <authorList>
            <person name="Mudd A.B."/>
        </authorList>
    </citation>
    <scope>NUCLEOTIDE SEQUENCE</scope>
    <source>
        <strain evidence="2">237g6f4</strain>
        <tissue evidence="2">Blood</tissue>
    </source>
</reference>
<gene>
    <name evidence="2" type="ORF">GDO81_001054</name>
</gene>
<name>A0AAV7D9D3_ENGPU</name>
<dbReference type="Proteomes" id="UP000824782">
    <property type="component" value="Unassembled WGS sequence"/>
</dbReference>
<accession>A0AAV7D9D3</accession>
<dbReference type="AlphaFoldDB" id="A0AAV7D9D3"/>
<evidence type="ECO:0000313" key="2">
    <source>
        <dbReference type="EMBL" id="KAG8594069.1"/>
    </source>
</evidence>
<proteinExistence type="predicted"/>